<accession>A0A646KTI3</accession>
<dbReference type="EMBL" id="VCLA01000203">
    <property type="protein sequence ID" value="MQT05545.1"/>
    <property type="molecule type" value="Genomic_DNA"/>
</dbReference>
<keyword evidence="1" id="KW-0732">Signal</keyword>
<dbReference type="Proteomes" id="UP000419138">
    <property type="component" value="Unassembled WGS sequence"/>
</dbReference>
<reference evidence="2 3" key="1">
    <citation type="submission" date="2019-05" db="EMBL/GenBank/DDBJ databases">
        <title>Comparative genomics and metabolomics analyses of clavulanic acid producing Streptomyces species provides insight into specialized metabolism and evolution of beta-lactam biosynthetic gene clusters.</title>
        <authorList>
            <person name="Moore M.A."/>
            <person name="Cruz-Morales P."/>
            <person name="Barona Gomez F."/>
            <person name="Kapil T."/>
        </authorList>
    </citation>
    <scope>NUCLEOTIDE SEQUENCE [LARGE SCALE GENOMIC DNA]</scope>
    <source>
        <strain evidence="2 3">NRRL 5741</strain>
    </source>
</reference>
<feature type="signal peptide" evidence="1">
    <location>
        <begin position="1"/>
        <end position="24"/>
    </location>
</feature>
<sequence>MGTVCKLRTLARSALALLAGAAFALSAPGTARAVAEYPVPAPTPDGISATLKLYWAIVPQPYDPDPTAAVGERRCELRYHEYGATEGCGGFQLDVYLHNVRNQPHFSPTGDLIPQVPISGEAHDFRAVADMARTFHCLRPDGGYDPADSLVVRQIQEPVYKSFYYADATAVYRNFLSPGSDLGPKFHMNFPPVQVNCPPGTQAHQYGLKVSNIKITVNSPHFFGSRSWSHPGPYYA</sequence>
<gene>
    <name evidence="2" type="ORF">FF041_37285</name>
</gene>
<proteinExistence type="predicted"/>
<dbReference type="AlphaFoldDB" id="A0A646KTI3"/>
<name>A0A646KTI3_STRJU</name>
<evidence type="ECO:0000256" key="1">
    <source>
        <dbReference type="SAM" id="SignalP"/>
    </source>
</evidence>
<organism evidence="2 3">
    <name type="scientific">Streptomyces jumonjinensis</name>
    <dbReference type="NCBI Taxonomy" id="1945"/>
    <lineage>
        <taxon>Bacteria</taxon>
        <taxon>Bacillati</taxon>
        <taxon>Actinomycetota</taxon>
        <taxon>Actinomycetes</taxon>
        <taxon>Kitasatosporales</taxon>
        <taxon>Streptomycetaceae</taxon>
        <taxon>Streptomyces</taxon>
    </lineage>
</organism>
<evidence type="ECO:0000313" key="2">
    <source>
        <dbReference type="EMBL" id="MQT05545.1"/>
    </source>
</evidence>
<keyword evidence="3" id="KW-1185">Reference proteome</keyword>
<dbReference type="RefSeq" id="WP_153527090.1">
    <property type="nucleotide sequence ID" value="NZ_JBEPDZ010000043.1"/>
</dbReference>
<evidence type="ECO:0000313" key="3">
    <source>
        <dbReference type="Proteomes" id="UP000419138"/>
    </source>
</evidence>
<dbReference type="OrthoDB" id="4078192at2"/>
<comment type="caution">
    <text evidence="2">The sequence shown here is derived from an EMBL/GenBank/DDBJ whole genome shotgun (WGS) entry which is preliminary data.</text>
</comment>
<protein>
    <submittedName>
        <fullName evidence="2">Uncharacterized protein</fullName>
    </submittedName>
</protein>
<feature type="chain" id="PRO_5038721973" evidence="1">
    <location>
        <begin position="25"/>
        <end position="236"/>
    </location>
</feature>